<dbReference type="HAMAP" id="MF_02065">
    <property type="entry name" value="MltG"/>
    <property type="match status" value="1"/>
</dbReference>
<dbReference type="Gene3D" id="3.30.1490.480">
    <property type="entry name" value="Endolytic murein transglycosylase"/>
    <property type="match status" value="1"/>
</dbReference>
<feature type="site" description="Important for catalytic activity" evidence="7">
    <location>
        <position position="199"/>
    </location>
</feature>
<dbReference type="GO" id="GO:0005886">
    <property type="term" value="C:plasma membrane"/>
    <property type="evidence" value="ECO:0007669"/>
    <property type="project" value="UniProtKB-UniRule"/>
</dbReference>
<accession>A0A975HEG0</accession>
<organism evidence="8 9">
    <name type="scientific">Rhizorhabdus wittichii</name>
    <dbReference type="NCBI Taxonomy" id="160791"/>
    <lineage>
        <taxon>Bacteria</taxon>
        <taxon>Pseudomonadati</taxon>
        <taxon>Pseudomonadota</taxon>
        <taxon>Alphaproteobacteria</taxon>
        <taxon>Sphingomonadales</taxon>
        <taxon>Sphingomonadaceae</taxon>
        <taxon>Rhizorhabdus</taxon>
    </lineage>
</organism>
<protein>
    <recommendedName>
        <fullName evidence="7">Endolytic murein transglycosylase</fullName>
        <ecNumber evidence="7">4.2.2.29</ecNumber>
    </recommendedName>
    <alternativeName>
        <fullName evidence="7">Peptidoglycan lytic transglycosylase</fullName>
    </alternativeName>
    <alternativeName>
        <fullName evidence="7">Peptidoglycan polymerization terminase</fullName>
    </alternativeName>
</protein>
<evidence type="ECO:0000313" key="9">
    <source>
        <dbReference type="Proteomes" id="UP000664914"/>
    </source>
</evidence>
<comment type="function">
    <text evidence="7">Functions as a peptidoglycan terminase that cleaves nascent peptidoglycan strands endolytically to terminate their elongation.</text>
</comment>
<keyword evidence="6 7" id="KW-0961">Cell wall biogenesis/degradation</keyword>
<dbReference type="PANTHER" id="PTHR30518:SF2">
    <property type="entry name" value="ENDOLYTIC MUREIN TRANSGLYCOSYLASE"/>
    <property type="match status" value="1"/>
</dbReference>
<proteinExistence type="inferred from homology"/>
<keyword evidence="5 7" id="KW-0456">Lyase</keyword>
<evidence type="ECO:0000256" key="6">
    <source>
        <dbReference type="ARBA" id="ARBA00023316"/>
    </source>
</evidence>
<dbReference type="AlphaFoldDB" id="A0A975HEG0"/>
<dbReference type="InterPro" id="IPR003770">
    <property type="entry name" value="MLTG-like"/>
</dbReference>
<dbReference type="RefSeq" id="WP_208633224.1">
    <property type="nucleotide sequence ID" value="NZ_CP059319.1"/>
</dbReference>
<evidence type="ECO:0000256" key="3">
    <source>
        <dbReference type="ARBA" id="ARBA00022989"/>
    </source>
</evidence>
<dbReference type="PANTHER" id="PTHR30518">
    <property type="entry name" value="ENDOLYTIC MUREIN TRANSGLYCOSYLASE"/>
    <property type="match status" value="1"/>
</dbReference>
<keyword evidence="3 7" id="KW-1133">Transmembrane helix</keyword>
<reference evidence="8" key="2">
    <citation type="submission" date="2021-04" db="EMBL/GenBank/DDBJ databases">
        <title>Isolation and genomic analysis of the ibuprofen-degrading bacterium Sphingomonas strain MPO218.</title>
        <authorList>
            <person name="Aulestia M."/>
            <person name="Flores A."/>
            <person name="Mangas E.L."/>
            <person name="Perez-Pulido A.J."/>
            <person name="Santero E."/>
            <person name="Camacho E.M."/>
        </authorList>
    </citation>
    <scope>NUCLEOTIDE SEQUENCE</scope>
    <source>
        <strain evidence="8">MPO218</strain>
    </source>
</reference>
<dbReference type="GO" id="GO:0071555">
    <property type="term" value="P:cell wall organization"/>
    <property type="evidence" value="ECO:0007669"/>
    <property type="project" value="UniProtKB-KW"/>
</dbReference>
<dbReference type="NCBIfam" id="TIGR00247">
    <property type="entry name" value="endolytic transglycosylase MltG"/>
    <property type="match status" value="1"/>
</dbReference>
<dbReference type="Gene3D" id="3.30.160.60">
    <property type="entry name" value="Classic Zinc Finger"/>
    <property type="match status" value="1"/>
</dbReference>
<keyword evidence="7" id="KW-0997">Cell inner membrane</keyword>
<keyword evidence="2 7" id="KW-0812">Transmembrane</keyword>
<dbReference type="EMBL" id="CP059319">
    <property type="protein sequence ID" value="QTH22380.1"/>
    <property type="molecule type" value="Genomic_DNA"/>
</dbReference>
<keyword evidence="4 7" id="KW-0472">Membrane</keyword>
<dbReference type="Pfam" id="PF02618">
    <property type="entry name" value="YceG"/>
    <property type="match status" value="1"/>
</dbReference>
<comment type="catalytic activity">
    <reaction evidence="7">
        <text>a peptidoglycan chain = a peptidoglycan chain with N-acetyl-1,6-anhydromuramyl-[peptide] at the reducing end + a peptidoglycan chain with N-acetylglucosamine at the non-reducing end.</text>
        <dbReference type="EC" id="4.2.2.29"/>
    </reaction>
</comment>
<dbReference type="EC" id="4.2.2.29" evidence="7"/>
<dbReference type="CDD" id="cd08010">
    <property type="entry name" value="MltG_like"/>
    <property type="match status" value="1"/>
</dbReference>
<dbReference type="GO" id="GO:0009252">
    <property type="term" value="P:peptidoglycan biosynthetic process"/>
    <property type="evidence" value="ECO:0007669"/>
    <property type="project" value="UniProtKB-UniRule"/>
</dbReference>
<evidence type="ECO:0000256" key="5">
    <source>
        <dbReference type="ARBA" id="ARBA00023239"/>
    </source>
</evidence>
<name>A0A975HEG0_9SPHN</name>
<reference evidence="8" key="1">
    <citation type="submission" date="2020-07" db="EMBL/GenBank/DDBJ databases">
        <authorList>
            <person name="Camacho E."/>
        </authorList>
    </citation>
    <scope>NUCLEOTIDE SEQUENCE</scope>
    <source>
        <strain evidence="8">MPO218</strain>
    </source>
</reference>
<comment type="similarity">
    <text evidence="7">Belongs to the transglycosylase MltG family.</text>
</comment>
<evidence type="ECO:0000256" key="1">
    <source>
        <dbReference type="ARBA" id="ARBA00022475"/>
    </source>
</evidence>
<evidence type="ECO:0000313" key="8">
    <source>
        <dbReference type="EMBL" id="QTH22380.1"/>
    </source>
</evidence>
<evidence type="ECO:0000256" key="4">
    <source>
        <dbReference type="ARBA" id="ARBA00023136"/>
    </source>
</evidence>
<dbReference type="Proteomes" id="UP000664914">
    <property type="component" value="Chromosome"/>
</dbReference>
<evidence type="ECO:0000256" key="2">
    <source>
        <dbReference type="ARBA" id="ARBA00022692"/>
    </source>
</evidence>
<sequence length="323" mass="34693">MIRRLIALVLILALVGGGAALWVSRDWWGEGPLQKPASIQVKKGDTLASAARALEKAGAIRSTTGFLRFARRFGSQDPVRAGEFEIPARASGAEILDLLQHGKPVQHLVTIPEGMPSILVQERLMAEPQLTGTIAVPAEGSILPDSYSFEAGEPRGAVLARMQAAMREALDSAWAARKPTTVVTSKRDALILASIVEKETAVASERPMVAAVYSNRIREGMKLQADPTVIYPITQGKPLGRRIRLSELRAVNGYNTYASAGLPEGPIANPSKAAIEAVLDPAKSPALYFVADGKGGHVFANTLAEHNANVQRFYAIRRSRGEM</sequence>
<keyword evidence="1 7" id="KW-1003">Cell membrane</keyword>
<evidence type="ECO:0000256" key="7">
    <source>
        <dbReference type="HAMAP-Rule" id="MF_02065"/>
    </source>
</evidence>
<gene>
    <name evidence="7 8" type="primary">mltG</name>
    <name evidence="8" type="ORF">HRJ34_02290</name>
</gene>
<dbReference type="GO" id="GO:0008932">
    <property type="term" value="F:lytic endotransglycosylase activity"/>
    <property type="evidence" value="ECO:0007669"/>
    <property type="project" value="UniProtKB-UniRule"/>
</dbReference>